<dbReference type="SUPFAM" id="SSF48403">
    <property type="entry name" value="Ankyrin repeat"/>
    <property type="match status" value="1"/>
</dbReference>
<protein>
    <recommendedName>
        <fullName evidence="3">Ankyrin repeat-containing protein</fullName>
    </recommendedName>
</protein>
<reference evidence="1 2" key="1">
    <citation type="submission" date="2022-01" db="EMBL/GenBank/DDBJ databases">
        <authorList>
            <person name="Xiong W."/>
            <person name="Schranz E."/>
        </authorList>
    </citation>
    <scope>NUCLEOTIDE SEQUENCE [LARGE SCALE GENOMIC DNA]</scope>
</reference>
<evidence type="ECO:0008006" key="3">
    <source>
        <dbReference type="Google" id="ProtNLM"/>
    </source>
</evidence>
<dbReference type="PANTHER" id="PTHR24177">
    <property type="entry name" value="CASKIN"/>
    <property type="match status" value="1"/>
</dbReference>
<dbReference type="Proteomes" id="UP001157418">
    <property type="component" value="Unassembled WGS sequence"/>
</dbReference>
<dbReference type="GO" id="GO:0016020">
    <property type="term" value="C:membrane"/>
    <property type="evidence" value="ECO:0007669"/>
    <property type="project" value="TreeGrafter"/>
</dbReference>
<dbReference type="InterPro" id="IPR036770">
    <property type="entry name" value="Ankyrin_rpt-contain_sf"/>
</dbReference>
<evidence type="ECO:0000313" key="2">
    <source>
        <dbReference type="Proteomes" id="UP001157418"/>
    </source>
</evidence>
<dbReference type="EMBL" id="CAKMRJ010005745">
    <property type="protein sequence ID" value="CAH1454110.1"/>
    <property type="molecule type" value="Genomic_DNA"/>
</dbReference>
<comment type="caution">
    <text evidence="1">The sequence shown here is derived from an EMBL/GenBank/DDBJ whole genome shotgun (WGS) entry which is preliminary data.</text>
</comment>
<proteinExistence type="predicted"/>
<evidence type="ECO:0000313" key="1">
    <source>
        <dbReference type="EMBL" id="CAH1454110.1"/>
    </source>
</evidence>
<keyword evidence="2" id="KW-1185">Reference proteome</keyword>
<organism evidence="1 2">
    <name type="scientific">Lactuca virosa</name>
    <dbReference type="NCBI Taxonomy" id="75947"/>
    <lineage>
        <taxon>Eukaryota</taxon>
        <taxon>Viridiplantae</taxon>
        <taxon>Streptophyta</taxon>
        <taxon>Embryophyta</taxon>
        <taxon>Tracheophyta</taxon>
        <taxon>Spermatophyta</taxon>
        <taxon>Magnoliopsida</taxon>
        <taxon>eudicotyledons</taxon>
        <taxon>Gunneridae</taxon>
        <taxon>Pentapetalae</taxon>
        <taxon>asterids</taxon>
        <taxon>campanulids</taxon>
        <taxon>Asterales</taxon>
        <taxon>Asteraceae</taxon>
        <taxon>Cichorioideae</taxon>
        <taxon>Cichorieae</taxon>
        <taxon>Lactucinae</taxon>
        <taxon>Lactuca</taxon>
    </lineage>
</organism>
<dbReference type="AlphaFoldDB" id="A0AAU9PXE7"/>
<gene>
    <name evidence="1" type="ORF">LVIROSA_LOCUS39304</name>
</gene>
<sequence>MPLYMAALSGKKDMVKYLYENSERMTSGLWTDECRGGVLLACVEAGLFDVALQIVKDRPELVESERSLLGVLAHNPGAFRKQYNLIEKFVFLRDGYDGLVNEGNQAMELLRIIWGHILKLPKTKIDDILRGPPDQIMGDKYSSRVLFAAAQMGNTAFIVELIRQYPEQVLALNDNKQSIFHIAITYRYRGIYSLLHDIGSMKESIVDLEDENGNNMLHLVGILSETGRSYLLKDIPGPTSQLLEDLAWFQNVWTILPEEQSWPKST</sequence>
<name>A0AAU9PXE7_9ASTR</name>
<accession>A0AAU9PXE7</accession>
<dbReference type="Gene3D" id="1.25.40.20">
    <property type="entry name" value="Ankyrin repeat-containing domain"/>
    <property type="match status" value="1"/>
</dbReference>
<dbReference type="PANTHER" id="PTHR24177:SF383">
    <property type="entry name" value="ANKYRIN REPEAT-CONTAINING DOMAIN, PGG DOMAIN, ANKYRIN REPEAT-CONTAINING DOMAIN SUPERFAMILY"/>
    <property type="match status" value="1"/>
</dbReference>